<dbReference type="OrthoDB" id="10483226at2759"/>
<accession>B0D5G1</accession>
<organism evidence="3">
    <name type="scientific">Laccaria bicolor (strain S238N-H82 / ATCC MYA-4686)</name>
    <name type="common">Bicoloured deceiver</name>
    <name type="synonym">Laccaria laccata var. bicolor</name>
    <dbReference type="NCBI Taxonomy" id="486041"/>
    <lineage>
        <taxon>Eukaryota</taxon>
        <taxon>Fungi</taxon>
        <taxon>Dikarya</taxon>
        <taxon>Basidiomycota</taxon>
        <taxon>Agaricomycotina</taxon>
        <taxon>Agaricomycetes</taxon>
        <taxon>Agaricomycetidae</taxon>
        <taxon>Agaricales</taxon>
        <taxon>Agaricineae</taxon>
        <taxon>Hydnangiaceae</taxon>
        <taxon>Laccaria</taxon>
    </lineage>
</organism>
<dbReference type="InParanoid" id="B0D5G1"/>
<gene>
    <name evidence="2" type="ORF">LACBIDRAFT_325552</name>
</gene>
<evidence type="ECO:0000313" key="2">
    <source>
        <dbReference type="EMBL" id="EDR10014.1"/>
    </source>
</evidence>
<dbReference type="AlphaFoldDB" id="B0D5G1"/>
<evidence type="ECO:0000313" key="3">
    <source>
        <dbReference type="Proteomes" id="UP000001194"/>
    </source>
</evidence>
<evidence type="ECO:0000256" key="1">
    <source>
        <dbReference type="SAM" id="MobiDB-lite"/>
    </source>
</evidence>
<dbReference type="GeneID" id="6075089"/>
<dbReference type="EMBL" id="DS547098">
    <property type="protein sequence ID" value="EDR10014.1"/>
    <property type="molecule type" value="Genomic_DNA"/>
</dbReference>
<sequence>MSSVGPSDEYVAVDNPRENRGWLFGSDGRLICAEDTSKGSCDRRVGPKGNRTHSSHTREEKMPTSGSLLPDSASGKLTWDILRDLKIIVATRAIKDKAAVLRSRRRWPNEATIRRATRNELCPGCCSFVLLCPDHAGLEPNGFRLREGHFAMFFAKGNARSRYPTTTYSNSASRSNLRSAALHCFAFPHLPTSSFPSSSSPTHNLNVLMTMSMTNTSLDEFISTPHPLQNTSWTTGTMGQAYSETGGTQFTGFQTPPIWPGDGHRTGQEHAPTGAGAVTQERYPLDHPAPLEDQPNYCPNYETSPSLDLISVPSFSHSPSSSASTLSPHTPIIDFYIDNKQWITPPHTDFPGLFLGDSHLQIDAALREDHEEFSNTYPGVQRDSPCGGVGFQEEAGGYRRSQLMQPGPNSRQIGFSRPTVLEADTFRPFLSFTEEEVYQHVALFKAFRAQQEALNTQMGTVDPQIFPDVSLNKKRRVNPQQSYAGTEYLRYCICYSVMKKDSSLREAEAEAFPMPNLQSQAFVGDHCPSYDPSFVSPLIEAAPDAGPSSIKRTRIDFEGDLEAVNLPEHTNDNTVGHEHHTKNSNVKSEKILCRWNSCLTPVSNTQAALTAHFNACHSEYMNAEPRIKSATPFGRGPLILVIVIPCYLTRSPLKNLALALVIAHVSVLSHMDCTCIKNAHPT</sequence>
<feature type="region of interest" description="Disordered" evidence="1">
    <location>
        <begin position="37"/>
        <end position="69"/>
    </location>
</feature>
<reference evidence="2 3" key="1">
    <citation type="journal article" date="2008" name="Nature">
        <title>The genome of Laccaria bicolor provides insights into mycorrhizal symbiosis.</title>
        <authorList>
            <person name="Martin F."/>
            <person name="Aerts A."/>
            <person name="Ahren D."/>
            <person name="Brun A."/>
            <person name="Danchin E.G.J."/>
            <person name="Duchaussoy F."/>
            <person name="Gibon J."/>
            <person name="Kohler A."/>
            <person name="Lindquist E."/>
            <person name="Pereda V."/>
            <person name="Salamov A."/>
            <person name="Shapiro H.J."/>
            <person name="Wuyts J."/>
            <person name="Blaudez D."/>
            <person name="Buee M."/>
            <person name="Brokstein P."/>
            <person name="Canbaeck B."/>
            <person name="Cohen D."/>
            <person name="Courty P.E."/>
            <person name="Coutinho P.M."/>
            <person name="Delaruelle C."/>
            <person name="Detter J.C."/>
            <person name="Deveau A."/>
            <person name="DiFazio S."/>
            <person name="Duplessis S."/>
            <person name="Fraissinet-Tachet L."/>
            <person name="Lucic E."/>
            <person name="Frey-Klett P."/>
            <person name="Fourrey C."/>
            <person name="Feussner I."/>
            <person name="Gay G."/>
            <person name="Grimwood J."/>
            <person name="Hoegger P.J."/>
            <person name="Jain P."/>
            <person name="Kilaru S."/>
            <person name="Labbe J."/>
            <person name="Lin Y.C."/>
            <person name="Legue V."/>
            <person name="Le Tacon F."/>
            <person name="Marmeisse R."/>
            <person name="Melayah D."/>
            <person name="Montanini B."/>
            <person name="Muratet M."/>
            <person name="Nehls U."/>
            <person name="Niculita-Hirzel H."/>
            <person name="Oudot-Le Secq M.P."/>
            <person name="Peter M."/>
            <person name="Quesneville H."/>
            <person name="Rajashekar B."/>
            <person name="Reich M."/>
            <person name="Rouhier N."/>
            <person name="Schmutz J."/>
            <person name="Yin T."/>
            <person name="Chalot M."/>
            <person name="Henrissat B."/>
            <person name="Kuees U."/>
            <person name="Lucas S."/>
            <person name="Van de Peer Y."/>
            <person name="Podila G.K."/>
            <person name="Polle A."/>
            <person name="Pukkila P.J."/>
            <person name="Richardson P.M."/>
            <person name="Rouze P."/>
            <person name="Sanders I.R."/>
            <person name="Stajich J.E."/>
            <person name="Tunlid A."/>
            <person name="Tuskan G."/>
            <person name="Grigoriev I.V."/>
        </authorList>
    </citation>
    <scope>NUCLEOTIDE SEQUENCE [LARGE SCALE GENOMIC DNA]</scope>
    <source>
        <strain evidence="3">S238N-H82 / ATCC MYA-4686</strain>
    </source>
</reference>
<keyword evidence="3" id="KW-1185">Reference proteome</keyword>
<dbReference type="RefSeq" id="XP_001879399.1">
    <property type="nucleotide sequence ID" value="XM_001879364.1"/>
</dbReference>
<dbReference type="Proteomes" id="UP000001194">
    <property type="component" value="Unassembled WGS sequence"/>
</dbReference>
<proteinExistence type="predicted"/>
<dbReference type="KEGG" id="lbc:LACBIDRAFT_325552"/>
<protein>
    <submittedName>
        <fullName evidence="2">Predicted protein</fullName>
    </submittedName>
</protein>
<name>B0D5G1_LACBS</name>
<dbReference type="HOGENOM" id="CLU_403357_0_0_1"/>